<evidence type="ECO:0000313" key="3">
    <source>
        <dbReference type="EMBL" id="KAK8041065.1"/>
    </source>
</evidence>
<evidence type="ECO:0000256" key="1">
    <source>
        <dbReference type="SAM" id="MobiDB-lite"/>
    </source>
</evidence>
<dbReference type="RefSeq" id="XP_066708610.1">
    <property type="nucleotide sequence ID" value="XM_066865481.1"/>
</dbReference>
<protein>
    <submittedName>
        <fullName evidence="3">Uncharacterized protein</fullName>
    </submittedName>
</protein>
<evidence type="ECO:0000256" key="2">
    <source>
        <dbReference type="SAM" id="SignalP"/>
    </source>
</evidence>
<feature type="compositionally biased region" description="Basic residues" evidence="1">
    <location>
        <begin position="100"/>
        <end position="112"/>
    </location>
</feature>
<feature type="signal peptide" evidence="2">
    <location>
        <begin position="1"/>
        <end position="18"/>
    </location>
</feature>
<gene>
    <name evidence="3" type="ORF">PG994_014072</name>
</gene>
<evidence type="ECO:0000313" key="4">
    <source>
        <dbReference type="Proteomes" id="UP001480595"/>
    </source>
</evidence>
<accession>A0ABR1T389</accession>
<reference evidence="3 4" key="1">
    <citation type="submission" date="2023-01" db="EMBL/GenBank/DDBJ databases">
        <title>Analysis of 21 Apiospora genomes using comparative genomics revels a genus with tremendous synthesis potential of carbohydrate active enzymes and secondary metabolites.</title>
        <authorList>
            <person name="Sorensen T."/>
        </authorList>
    </citation>
    <scope>NUCLEOTIDE SEQUENCE [LARGE SCALE GENOMIC DNA]</scope>
    <source>
        <strain evidence="3 4">CBS 135458</strain>
    </source>
</reference>
<organism evidence="3 4">
    <name type="scientific">Apiospora phragmitis</name>
    <dbReference type="NCBI Taxonomy" id="2905665"/>
    <lineage>
        <taxon>Eukaryota</taxon>
        <taxon>Fungi</taxon>
        <taxon>Dikarya</taxon>
        <taxon>Ascomycota</taxon>
        <taxon>Pezizomycotina</taxon>
        <taxon>Sordariomycetes</taxon>
        <taxon>Xylariomycetidae</taxon>
        <taxon>Amphisphaeriales</taxon>
        <taxon>Apiosporaceae</taxon>
        <taxon>Apiospora</taxon>
    </lineage>
</organism>
<feature type="chain" id="PRO_5046223443" evidence="2">
    <location>
        <begin position="19"/>
        <end position="141"/>
    </location>
</feature>
<comment type="caution">
    <text evidence="3">The sequence shown here is derived from an EMBL/GenBank/DDBJ whole genome shotgun (WGS) entry which is preliminary data.</text>
</comment>
<sequence>MRLIIFTTQATFMGLGLASALFGDTITPAAPKHQGKDYGVEDCPRTICKDGNTKLCSELHFGKTLSFAPIYMGDQPARWSDCETLLEGIKGGAAQAALRQRRYARRRRRALHQRGPARPVHLWPQGEQGHPKQHLPRLERT</sequence>
<dbReference type="GeneID" id="92098544"/>
<dbReference type="Proteomes" id="UP001480595">
    <property type="component" value="Unassembled WGS sequence"/>
</dbReference>
<dbReference type="EMBL" id="JAQQWL010000015">
    <property type="protein sequence ID" value="KAK8041065.1"/>
    <property type="molecule type" value="Genomic_DNA"/>
</dbReference>
<proteinExistence type="predicted"/>
<feature type="region of interest" description="Disordered" evidence="1">
    <location>
        <begin position="100"/>
        <end position="141"/>
    </location>
</feature>
<name>A0ABR1T389_9PEZI</name>
<keyword evidence="4" id="KW-1185">Reference proteome</keyword>
<keyword evidence="2" id="KW-0732">Signal</keyword>